<accession>A0A5J5IKV0</accession>
<evidence type="ECO:0000256" key="3">
    <source>
        <dbReference type="PROSITE-ProRule" id="PRU00473"/>
    </source>
</evidence>
<comment type="subcellular location">
    <subcellularLocation>
        <location evidence="1">Membrane</location>
    </subcellularLocation>
</comment>
<name>A0A5J5IKV0_9BACT</name>
<dbReference type="InterPro" id="IPR006665">
    <property type="entry name" value="OmpA-like"/>
</dbReference>
<evidence type="ECO:0000256" key="1">
    <source>
        <dbReference type="ARBA" id="ARBA00004370"/>
    </source>
</evidence>
<keyword evidence="2 3" id="KW-0472">Membrane</keyword>
<evidence type="ECO:0000256" key="2">
    <source>
        <dbReference type="ARBA" id="ARBA00023136"/>
    </source>
</evidence>
<dbReference type="Gene3D" id="3.30.1330.60">
    <property type="entry name" value="OmpA-like domain"/>
    <property type="match status" value="1"/>
</dbReference>
<dbReference type="GO" id="GO:0016020">
    <property type="term" value="C:membrane"/>
    <property type="evidence" value="ECO:0007669"/>
    <property type="project" value="UniProtKB-SubCell"/>
</dbReference>
<dbReference type="PRINTS" id="PR01021">
    <property type="entry name" value="OMPADOMAIN"/>
</dbReference>
<reference evidence="5 6" key="1">
    <citation type="submission" date="2019-09" db="EMBL/GenBank/DDBJ databases">
        <title>Draft genome sequence of Ginsengibacter sp. BR5-29.</title>
        <authorList>
            <person name="Im W.-T."/>
        </authorList>
    </citation>
    <scope>NUCLEOTIDE SEQUENCE [LARGE SCALE GENOMIC DNA]</scope>
    <source>
        <strain evidence="5 6">BR5-29</strain>
    </source>
</reference>
<dbReference type="SUPFAM" id="SSF103088">
    <property type="entry name" value="OmpA-like"/>
    <property type="match status" value="1"/>
</dbReference>
<organism evidence="5 6">
    <name type="scientific">Ginsengibacter hankyongi</name>
    <dbReference type="NCBI Taxonomy" id="2607284"/>
    <lineage>
        <taxon>Bacteria</taxon>
        <taxon>Pseudomonadati</taxon>
        <taxon>Bacteroidota</taxon>
        <taxon>Chitinophagia</taxon>
        <taxon>Chitinophagales</taxon>
        <taxon>Chitinophagaceae</taxon>
        <taxon>Ginsengibacter</taxon>
    </lineage>
</organism>
<dbReference type="RefSeq" id="WP_150413092.1">
    <property type="nucleotide sequence ID" value="NZ_VYQF01000001.1"/>
</dbReference>
<dbReference type="PROSITE" id="PS51123">
    <property type="entry name" value="OMPA_2"/>
    <property type="match status" value="1"/>
</dbReference>
<evidence type="ECO:0000313" key="5">
    <source>
        <dbReference type="EMBL" id="KAA9041003.1"/>
    </source>
</evidence>
<gene>
    <name evidence="5" type="ORF">FW778_02890</name>
</gene>
<dbReference type="EMBL" id="VYQF01000001">
    <property type="protein sequence ID" value="KAA9041003.1"/>
    <property type="molecule type" value="Genomic_DNA"/>
</dbReference>
<comment type="caution">
    <text evidence="5">The sequence shown here is derived from an EMBL/GenBank/DDBJ whole genome shotgun (WGS) entry which is preliminary data.</text>
</comment>
<dbReference type="InterPro" id="IPR036737">
    <property type="entry name" value="OmpA-like_sf"/>
</dbReference>
<evidence type="ECO:0000259" key="4">
    <source>
        <dbReference type="PROSITE" id="PS51123"/>
    </source>
</evidence>
<feature type="domain" description="OmpA-like" evidence="4">
    <location>
        <begin position="535"/>
        <end position="657"/>
    </location>
</feature>
<proteinExistence type="predicted"/>
<dbReference type="Proteomes" id="UP000326903">
    <property type="component" value="Unassembled WGS sequence"/>
</dbReference>
<protein>
    <submittedName>
        <fullName evidence="5">OmpA family protein</fullName>
    </submittedName>
</protein>
<dbReference type="AlphaFoldDB" id="A0A5J5IKV0"/>
<sequence length="657" mass="72057">MLQFHLANKKFAIMFLVSIFAGVAGHAQKVKRTQPVWWFGESAAANFNTYRGTTQMLNNSLTVPTAFHKGDGVKPYLSLLTEYRPNKVWGGMLNIAYDNRGGKFDGVVAPCNCAADLSTNISYVAVEPSLRIAPFSNAFYIFGGPTLSFNVSKAFTYTQEKQPDTRGDWSDIRKTVFSAQAGAGIDIPVSARTSATQMTVSPFVSFLTDFGHDPRSVESWSFYTVRAGIALKFGTSRKSIAKPIEESVATSPVVQEKDVQFSVRAPKVVPLSRQVKETFPLINSVFFNQESTDIPARYIQLNEDQAASFKEAQLQEGQPDNLNNGRSARQLALYHNILNIMGDRLRSNPQSTITLIGASGKNPAEGKIMAENIKQYLVTVFGIDGSRINIDGKDKPAISSEQPGGDKELALLREEDRRVDIVSASPELLMQVGGSSSPYLKPVEITSVQTDPLDSHVLFNTDGAAESLKSWTVDVTDEQGNVQHYGPYTQDQASVSGKTILGNNQQGNYKIMMIGQTKNGGTIEKESSVSLMKMDDPKQEGLRYSILFNFDQSKSIAAYENFLTDVITPLVPENGTVIIHGHTDIIGDEAYNHTLSHERATSAQQIIEQALSKAGTKGVTFESYGFGEDAGTAPFDNTLPEERFYNRTVIIDIIPAK</sequence>
<keyword evidence="6" id="KW-1185">Reference proteome</keyword>
<dbReference type="InterPro" id="IPR006664">
    <property type="entry name" value="OMP_bac"/>
</dbReference>
<evidence type="ECO:0000313" key="6">
    <source>
        <dbReference type="Proteomes" id="UP000326903"/>
    </source>
</evidence>